<dbReference type="OrthoDB" id="3944784at2759"/>
<evidence type="ECO:0000313" key="1">
    <source>
        <dbReference type="EMBL" id="KAF2837013.1"/>
    </source>
</evidence>
<sequence>MKKYSRESEPTPIKDMEDFQSSVQASVHLELNAFIAYDRARQGENQTVAEFSTYLFHLEEYLTAEVDEMLKIQYFIRRLRPEIQNHVSFRGVWFSRRPLTSQDAENVDVARRIEQLKRSYEMQGFLKRLRQELRMDVFKRSVALTTRGEAEFLAQCIEAVQLGEREMQRTEWRKRKRVEQAVTHAVSASDILLFARAVLIKLSSLTMAKSDILTE</sequence>
<dbReference type="Proteomes" id="UP000799429">
    <property type="component" value="Unassembled WGS sequence"/>
</dbReference>
<dbReference type="AlphaFoldDB" id="A0A9P4VMU1"/>
<reference evidence="1" key="1">
    <citation type="journal article" date="2020" name="Stud. Mycol.">
        <title>101 Dothideomycetes genomes: a test case for predicting lifestyles and emergence of pathogens.</title>
        <authorList>
            <person name="Haridas S."/>
            <person name="Albert R."/>
            <person name="Binder M."/>
            <person name="Bloem J."/>
            <person name="Labutti K."/>
            <person name="Salamov A."/>
            <person name="Andreopoulos B."/>
            <person name="Baker S."/>
            <person name="Barry K."/>
            <person name="Bills G."/>
            <person name="Bluhm B."/>
            <person name="Cannon C."/>
            <person name="Castanera R."/>
            <person name="Culley D."/>
            <person name="Daum C."/>
            <person name="Ezra D."/>
            <person name="Gonzalez J."/>
            <person name="Henrissat B."/>
            <person name="Kuo A."/>
            <person name="Liang C."/>
            <person name="Lipzen A."/>
            <person name="Lutzoni F."/>
            <person name="Magnuson J."/>
            <person name="Mondo S."/>
            <person name="Nolan M."/>
            <person name="Ohm R."/>
            <person name="Pangilinan J."/>
            <person name="Park H.-J."/>
            <person name="Ramirez L."/>
            <person name="Alfaro M."/>
            <person name="Sun H."/>
            <person name="Tritt A."/>
            <person name="Yoshinaga Y."/>
            <person name="Zwiers L.-H."/>
            <person name="Turgeon B."/>
            <person name="Goodwin S."/>
            <person name="Spatafora J."/>
            <person name="Crous P."/>
            <person name="Grigoriev I."/>
        </authorList>
    </citation>
    <scope>NUCLEOTIDE SEQUENCE</scope>
    <source>
        <strain evidence="1">CBS 101060</strain>
    </source>
</reference>
<protein>
    <submittedName>
        <fullName evidence="1">Uncharacterized protein</fullName>
    </submittedName>
</protein>
<organism evidence="1 2">
    <name type="scientific">Patellaria atrata CBS 101060</name>
    <dbReference type="NCBI Taxonomy" id="1346257"/>
    <lineage>
        <taxon>Eukaryota</taxon>
        <taxon>Fungi</taxon>
        <taxon>Dikarya</taxon>
        <taxon>Ascomycota</taxon>
        <taxon>Pezizomycotina</taxon>
        <taxon>Dothideomycetes</taxon>
        <taxon>Dothideomycetes incertae sedis</taxon>
        <taxon>Patellariales</taxon>
        <taxon>Patellariaceae</taxon>
        <taxon>Patellaria</taxon>
    </lineage>
</organism>
<evidence type="ECO:0000313" key="2">
    <source>
        <dbReference type="Proteomes" id="UP000799429"/>
    </source>
</evidence>
<keyword evidence="2" id="KW-1185">Reference proteome</keyword>
<dbReference type="EMBL" id="MU006101">
    <property type="protein sequence ID" value="KAF2837013.1"/>
    <property type="molecule type" value="Genomic_DNA"/>
</dbReference>
<accession>A0A9P4VMU1</accession>
<gene>
    <name evidence="1" type="ORF">M501DRAFT_1033208</name>
</gene>
<comment type="caution">
    <text evidence="1">The sequence shown here is derived from an EMBL/GenBank/DDBJ whole genome shotgun (WGS) entry which is preliminary data.</text>
</comment>
<proteinExistence type="predicted"/>
<name>A0A9P4VMU1_9PEZI</name>